<name>A0A2U2I6N2_9BURK</name>
<evidence type="ECO:0000313" key="2">
    <source>
        <dbReference type="Proteomes" id="UP000241421"/>
    </source>
</evidence>
<protein>
    <submittedName>
        <fullName evidence="1">Uncharacterized protein</fullName>
    </submittedName>
</protein>
<proteinExistence type="predicted"/>
<keyword evidence="2" id="KW-1185">Reference proteome</keyword>
<reference evidence="1 2" key="1">
    <citation type="submission" date="2018-04" db="EMBL/GenBank/DDBJ databases">
        <title>Massilia violaceinigra sp. nov., a novel purple-pigmented bacterium isolated from Tianshan glacier, Xinjiang, China.</title>
        <authorList>
            <person name="Wang H."/>
        </authorList>
    </citation>
    <scope>NUCLEOTIDE SEQUENCE [LARGE SCALE GENOMIC DNA]</scope>
    <source>
        <strain evidence="1 2">B448-2</strain>
    </source>
</reference>
<organism evidence="1 2">
    <name type="scientific">Massilia glaciei</name>
    <dbReference type="NCBI Taxonomy" id="1524097"/>
    <lineage>
        <taxon>Bacteria</taxon>
        <taxon>Pseudomonadati</taxon>
        <taxon>Pseudomonadota</taxon>
        <taxon>Betaproteobacteria</taxon>
        <taxon>Burkholderiales</taxon>
        <taxon>Oxalobacteraceae</taxon>
        <taxon>Telluria group</taxon>
        <taxon>Massilia</taxon>
    </lineage>
</organism>
<gene>
    <name evidence="1" type="ORF">C7C56_001955</name>
</gene>
<evidence type="ECO:0000313" key="1">
    <source>
        <dbReference type="EMBL" id="PWF55421.1"/>
    </source>
</evidence>
<sequence>MLPEQAAAIAIDEWIARAREKASPSRGGVRGYQWKCLFLPDGTDLRICCAGQSFYARVTGDHIKYEGRALSPRQFTLAVAGGGRNAWRELWVLLPGERIWKSADTLRRAQLQAPAPVSPIETMTVAAASMASALKTALSFVEHANAKAASLSDRRLGRSRRADDVLADHCSFD</sequence>
<dbReference type="Proteomes" id="UP000241421">
    <property type="component" value="Unassembled WGS sequence"/>
</dbReference>
<dbReference type="EMBL" id="PXWF02000026">
    <property type="protein sequence ID" value="PWF55421.1"/>
    <property type="molecule type" value="Genomic_DNA"/>
</dbReference>
<dbReference type="AlphaFoldDB" id="A0A2U2I6N2"/>
<accession>A0A2U2I6N2</accession>
<comment type="caution">
    <text evidence="1">The sequence shown here is derived from an EMBL/GenBank/DDBJ whole genome shotgun (WGS) entry which is preliminary data.</text>
</comment>